<sequence>MSEFEVTVLKDDGEKQRIAAPSGALFLQLLKGNGHPLVCCSGKGGCGRCRIRFPDGDAPLPASPDRNALTQQELAEGIRLACAHRAERNCRIRVEFVRPKPETFSAREG</sequence>
<dbReference type="InterPro" id="IPR001041">
    <property type="entry name" value="2Fe-2S_ferredoxin-type"/>
</dbReference>
<organism evidence="2 3">
    <name type="scientific">Candidatus Eisenbergiella pullistercoris</name>
    <dbReference type="NCBI Taxonomy" id="2838555"/>
    <lineage>
        <taxon>Bacteria</taxon>
        <taxon>Bacillati</taxon>
        <taxon>Bacillota</taxon>
        <taxon>Clostridia</taxon>
        <taxon>Lachnospirales</taxon>
        <taxon>Lachnospiraceae</taxon>
        <taxon>Eisenbergiella</taxon>
    </lineage>
</organism>
<dbReference type="Pfam" id="PF00111">
    <property type="entry name" value="Fer2"/>
    <property type="match status" value="1"/>
</dbReference>
<dbReference type="Proteomes" id="UP000824007">
    <property type="component" value="Unassembled WGS sequence"/>
</dbReference>
<gene>
    <name evidence="2" type="ORF">H9831_00700</name>
</gene>
<dbReference type="CDD" id="cd00207">
    <property type="entry name" value="fer2"/>
    <property type="match status" value="1"/>
</dbReference>
<comment type="caution">
    <text evidence="2">The sequence shown here is derived from an EMBL/GenBank/DDBJ whole genome shotgun (WGS) entry which is preliminary data.</text>
</comment>
<accession>A0A9D1YLP6</accession>
<reference evidence="2" key="2">
    <citation type="submission" date="2021-04" db="EMBL/GenBank/DDBJ databases">
        <authorList>
            <person name="Gilroy R."/>
        </authorList>
    </citation>
    <scope>NUCLEOTIDE SEQUENCE</scope>
    <source>
        <strain evidence="2">ChiSxjej3B15-24422</strain>
    </source>
</reference>
<evidence type="ECO:0000259" key="1">
    <source>
        <dbReference type="Pfam" id="PF00111"/>
    </source>
</evidence>
<feature type="domain" description="2Fe-2S ferredoxin-type" evidence="1">
    <location>
        <begin position="10"/>
        <end position="86"/>
    </location>
</feature>
<dbReference type="Gene3D" id="3.10.20.30">
    <property type="match status" value="1"/>
</dbReference>
<name>A0A9D1YLP6_9FIRM</name>
<dbReference type="SUPFAM" id="SSF54292">
    <property type="entry name" value="2Fe-2S ferredoxin-like"/>
    <property type="match status" value="1"/>
</dbReference>
<evidence type="ECO:0000313" key="2">
    <source>
        <dbReference type="EMBL" id="HIY59195.1"/>
    </source>
</evidence>
<proteinExistence type="predicted"/>
<dbReference type="InterPro" id="IPR012675">
    <property type="entry name" value="Beta-grasp_dom_sf"/>
</dbReference>
<dbReference type="GO" id="GO:0051536">
    <property type="term" value="F:iron-sulfur cluster binding"/>
    <property type="evidence" value="ECO:0007669"/>
    <property type="project" value="InterPro"/>
</dbReference>
<dbReference type="AlphaFoldDB" id="A0A9D1YLP6"/>
<reference evidence="2" key="1">
    <citation type="journal article" date="2021" name="PeerJ">
        <title>Extensive microbial diversity within the chicken gut microbiome revealed by metagenomics and culture.</title>
        <authorList>
            <person name="Gilroy R."/>
            <person name="Ravi A."/>
            <person name="Getino M."/>
            <person name="Pursley I."/>
            <person name="Horton D.L."/>
            <person name="Alikhan N.F."/>
            <person name="Baker D."/>
            <person name="Gharbi K."/>
            <person name="Hall N."/>
            <person name="Watson M."/>
            <person name="Adriaenssens E.M."/>
            <person name="Foster-Nyarko E."/>
            <person name="Jarju S."/>
            <person name="Secka A."/>
            <person name="Antonio M."/>
            <person name="Oren A."/>
            <person name="Chaudhuri R.R."/>
            <person name="La Ragione R."/>
            <person name="Hildebrand F."/>
            <person name="Pallen M.J."/>
        </authorList>
    </citation>
    <scope>NUCLEOTIDE SEQUENCE</scope>
    <source>
        <strain evidence="2">ChiSxjej3B15-24422</strain>
    </source>
</reference>
<dbReference type="EMBL" id="DXDD01000006">
    <property type="protein sequence ID" value="HIY59195.1"/>
    <property type="molecule type" value="Genomic_DNA"/>
</dbReference>
<evidence type="ECO:0000313" key="3">
    <source>
        <dbReference type="Proteomes" id="UP000824007"/>
    </source>
</evidence>
<dbReference type="InterPro" id="IPR036010">
    <property type="entry name" value="2Fe-2S_ferredoxin-like_sf"/>
</dbReference>
<protein>
    <submittedName>
        <fullName evidence="2">2Fe-2S iron-sulfur cluster binding domain-containing protein</fullName>
    </submittedName>
</protein>